<gene>
    <name evidence="2" type="ORF">Ahy_B10g102978</name>
</gene>
<organism evidence="2 3">
    <name type="scientific">Arachis hypogaea</name>
    <name type="common">Peanut</name>
    <dbReference type="NCBI Taxonomy" id="3818"/>
    <lineage>
        <taxon>Eukaryota</taxon>
        <taxon>Viridiplantae</taxon>
        <taxon>Streptophyta</taxon>
        <taxon>Embryophyta</taxon>
        <taxon>Tracheophyta</taxon>
        <taxon>Spermatophyta</taxon>
        <taxon>Magnoliopsida</taxon>
        <taxon>eudicotyledons</taxon>
        <taxon>Gunneridae</taxon>
        <taxon>Pentapetalae</taxon>
        <taxon>rosids</taxon>
        <taxon>fabids</taxon>
        <taxon>Fabales</taxon>
        <taxon>Fabaceae</taxon>
        <taxon>Papilionoideae</taxon>
        <taxon>50 kb inversion clade</taxon>
        <taxon>dalbergioids sensu lato</taxon>
        <taxon>Dalbergieae</taxon>
        <taxon>Pterocarpus clade</taxon>
        <taxon>Arachis</taxon>
    </lineage>
</organism>
<dbReference type="Proteomes" id="UP000289738">
    <property type="component" value="Chromosome B10"/>
</dbReference>
<dbReference type="EMBL" id="SDMP01000020">
    <property type="protein sequence ID" value="RYQ84079.1"/>
    <property type="molecule type" value="Genomic_DNA"/>
</dbReference>
<accession>A0A444X350</accession>
<sequence length="128" mass="14888">MRYLDLDDRSREARSLTRTKCPAQLRVKLDYGCERWKETEEEPNKPLEQPEDTSAGKQEENHQETIITQKKLLRLYAPFPQILNGGELKGQLKEDSATTKREDYTRVFKGIALGIVAMQHWKKNKLGN</sequence>
<name>A0A444X350_ARAHY</name>
<reference evidence="2 3" key="1">
    <citation type="submission" date="2019-01" db="EMBL/GenBank/DDBJ databases">
        <title>Sequencing of cultivated peanut Arachis hypogaea provides insights into genome evolution and oil improvement.</title>
        <authorList>
            <person name="Chen X."/>
        </authorList>
    </citation>
    <scope>NUCLEOTIDE SEQUENCE [LARGE SCALE GENOMIC DNA]</scope>
    <source>
        <strain evidence="3">cv. Fuhuasheng</strain>
        <tissue evidence="2">Leaves</tissue>
    </source>
</reference>
<keyword evidence="3" id="KW-1185">Reference proteome</keyword>
<comment type="caution">
    <text evidence="2">The sequence shown here is derived from an EMBL/GenBank/DDBJ whole genome shotgun (WGS) entry which is preliminary data.</text>
</comment>
<dbReference type="AlphaFoldDB" id="A0A444X350"/>
<evidence type="ECO:0000313" key="2">
    <source>
        <dbReference type="EMBL" id="RYQ84079.1"/>
    </source>
</evidence>
<evidence type="ECO:0000313" key="3">
    <source>
        <dbReference type="Proteomes" id="UP000289738"/>
    </source>
</evidence>
<feature type="region of interest" description="Disordered" evidence="1">
    <location>
        <begin position="37"/>
        <end position="63"/>
    </location>
</feature>
<protein>
    <submittedName>
        <fullName evidence="2">Uncharacterized protein</fullName>
    </submittedName>
</protein>
<proteinExistence type="predicted"/>
<evidence type="ECO:0000256" key="1">
    <source>
        <dbReference type="SAM" id="MobiDB-lite"/>
    </source>
</evidence>